<sequence>MTEFYFVRHGQTAANAAGLKQGTINSEITYLSETGKKQAESLQKGFDISFADQIIASPLQRTKDTAAILNQSANLPVTYDKRLLEISYGKWDGQKNADLMDQYPDLFDHTLNDVFPSYADVADGEPFNQVIGRVDAFMTDVSEKYPDQSIILVTHGFTIKAAVLAAIGRPEDMMVVEEPDNTSVTRITKNVSTDSYYLRYYNRVVNSHF</sequence>
<dbReference type="AlphaFoldDB" id="A0A0R1KXP0"/>
<keyword evidence="2" id="KW-1185">Reference proteome</keyword>
<dbReference type="InterPro" id="IPR013078">
    <property type="entry name" value="His_Pase_superF_clade-1"/>
</dbReference>
<dbReference type="InterPro" id="IPR029033">
    <property type="entry name" value="His_PPase_superfam"/>
</dbReference>
<comment type="caution">
    <text evidence="1">The sequence shown here is derived from an EMBL/GenBank/DDBJ whole genome shotgun (WGS) entry which is preliminary data.</text>
</comment>
<organism evidence="1 2">
    <name type="scientific">Lentilactobacillus sunkii DSM 19904</name>
    <dbReference type="NCBI Taxonomy" id="1423808"/>
    <lineage>
        <taxon>Bacteria</taxon>
        <taxon>Bacillati</taxon>
        <taxon>Bacillota</taxon>
        <taxon>Bacilli</taxon>
        <taxon>Lactobacillales</taxon>
        <taxon>Lactobacillaceae</taxon>
        <taxon>Lentilactobacillus</taxon>
    </lineage>
</organism>
<dbReference type="PATRIC" id="fig|1423808.3.peg.517"/>
<dbReference type="PANTHER" id="PTHR48100:SF62">
    <property type="entry name" value="GLUCOSYL-3-PHOSPHOGLYCERATE PHOSPHATASE"/>
    <property type="match status" value="1"/>
</dbReference>
<dbReference type="GO" id="GO:0016791">
    <property type="term" value="F:phosphatase activity"/>
    <property type="evidence" value="ECO:0007669"/>
    <property type="project" value="TreeGrafter"/>
</dbReference>
<dbReference type="GO" id="GO:0005737">
    <property type="term" value="C:cytoplasm"/>
    <property type="evidence" value="ECO:0007669"/>
    <property type="project" value="TreeGrafter"/>
</dbReference>
<dbReference type="PANTHER" id="PTHR48100">
    <property type="entry name" value="BROAD-SPECIFICITY PHOSPHATASE YOR283W-RELATED"/>
    <property type="match status" value="1"/>
</dbReference>
<dbReference type="Gene3D" id="3.40.50.1240">
    <property type="entry name" value="Phosphoglycerate mutase-like"/>
    <property type="match status" value="1"/>
</dbReference>
<dbReference type="SUPFAM" id="SSF53254">
    <property type="entry name" value="Phosphoglycerate mutase-like"/>
    <property type="match status" value="1"/>
</dbReference>
<gene>
    <name evidence="1" type="ORF">FD17_GL000512</name>
</gene>
<dbReference type="InterPro" id="IPR050275">
    <property type="entry name" value="PGM_Phosphatase"/>
</dbReference>
<dbReference type="Proteomes" id="UP000051581">
    <property type="component" value="Unassembled WGS sequence"/>
</dbReference>
<protein>
    <submittedName>
        <fullName evidence="1">Phosphoglycerate mutase</fullName>
    </submittedName>
</protein>
<accession>A0A0R1KXP0</accession>
<dbReference type="OrthoDB" id="9782128at2"/>
<reference evidence="1 2" key="1">
    <citation type="journal article" date="2015" name="Genome Announc.">
        <title>Expanding the biotechnology potential of lactobacilli through comparative genomics of 213 strains and associated genera.</title>
        <authorList>
            <person name="Sun Z."/>
            <person name="Harris H.M."/>
            <person name="McCann A."/>
            <person name="Guo C."/>
            <person name="Argimon S."/>
            <person name="Zhang W."/>
            <person name="Yang X."/>
            <person name="Jeffery I.B."/>
            <person name="Cooney J.C."/>
            <person name="Kagawa T.F."/>
            <person name="Liu W."/>
            <person name="Song Y."/>
            <person name="Salvetti E."/>
            <person name="Wrobel A."/>
            <person name="Rasinkangas P."/>
            <person name="Parkhill J."/>
            <person name="Rea M.C."/>
            <person name="O'Sullivan O."/>
            <person name="Ritari J."/>
            <person name="Douillard F.P."/>
            <person name="Paul Ross R."/>
            <person name="Yang R."/>
            <person name="Briner A.E."/>
            <person name="Felis G.E."/>
            <person name="de Vos W.M."/>
            <person name="Barrangou R."/>
            <person name="Klaenhammer T.R."/>
            <person name="Caufield P.W."/>
            <person name="Cui Y."/>
            <person name="Zhang H."/>
            <person name="O'Toole P.W."/>
        </authorList>
    </citation>
    <scope>NUCLEOTIDE SEQUENCE [LARGE SCALE GENOMIC DNA]</scope>
    <source>
        <strain evidence="1 2">DSM 19904</strain>
    </source>
</reference>
<name>A0A0R1KXP0_9LACO</name>
<dbReference type="Pfam" id="PF00300">
    <property type="entry name" value="His_Phos_1"/>
    <property type="match status" value="1"/>
</dbReference>
<dbReference type="SMART" id="SM00855">
    <property type="entry name" value="PGAM"/>
    <property type="match status" value="1"/>
</dbReference>
<dbReference type="CDD" id="cd07067">
    <property type="entry name" value="HP_PGM_like"/>
    <property type="match status" value="1"/>
</dbReference>
<evidence type="ECO:0000313" key="1">
    <source>
        <dbReference type="EMBL" id="KRK88213.1"/>
    </source>
</evidence>
<dbReference type="RefSeq" id="WP_057825262.1">
    <property type="nucleotide sequence ID" value="NZ_AZEA01000011.1"/>
</dbReference>
<evidence type="ECO:0000313" key="2">
    <source>
        <dbReference type="Proteomes" id="UP000051581"/>
    </source>
</evidence>
<dbReference type="EMBL" id="AZEA01000011">
    <property type="protein sequence ID" value="KRK88213.1"/>
    <property type="molecule type" value="Genomic_DNA"/>
</dbReference>
<proteinExistence type="predicted"/>